<sequence>MDMFCMNLYHKEQSSVACVTDDFAMQNVILQMGLCLVEPEGCRFMSCTESPFTTGIGNVLSSQTKTEDLNKKDEFNHEGIAD</sequence>
<dbReference type="GO" id="GO:0030688">
    <property type="term" value="C:preribosome, small subunit precursor"/>
    <property type="evidence" value="ECO:0007669"/>
    <property type="project" value="TreeGrafter"/>
</dbReference>
<dbReference type="PANTHER" id="PTHR12814:SF2">
    <property type="entry name" value="RNA-BINDING PROTEIN NOB1"/>
    <property type="match status" value="1"/>
</dbReference>
<keyword evidence="2" id="KW-1185">Reference proteome</keyword>
<organism evidence="1 2">
    <name type="scientific">Anisodus tanguticus</name>
    <dbReference type="NCBI Taxonomy" id="243964"/>
    <lineage>
        <taxon>Eukaryota</taxon>
        <taxon>Viridiplantae</taxon>
        <taxon>Streptophyta</taxon>
        <taxon>Embryophyta</taxon>
        <taxon>Tracheophyta</taxon>
        <taxon>Spermatophyta</taxon>
        <taxon>Magnoliopsida</taxon>
        <taxon>eudicotyledons</taxon>
        <taxon>Gunneridae</taxon>
        <taxon>Pentapetalae</taxon>
        <taxon>asterids</taxon>
        <taxon>lamiids</taxon>
        <taxon>Solanales</taxon>
        <taxon>Solanaceae</taxon>
        <taxon>Solanoideae</taxon>
        <taxon>Hyoscyameae</taxon>
        <taxon>Anisodus</taxon>
    </lineage>
</organism>
<dbReference type="EMBL" id="JAVYJV010000001">
    <property type="protein sequence ID" value="KAK4379934.1"/>
    <property type="molecule type" value="Genomic_DNA"/>
</dbReference>
<dbReference type="GO" id="GO:0004521">
    <property type="term" value="F:RNA endonuclease activity"/>
    <property type="evidence" value="ECO:0007669"/>
    <property type="project" value="TreeGrafter"/>
</dbReference>
<reference evidence="1" key="1">
    <citation type="submission" date="2023-12" db="EMBL/GenBank/DDBJ databases">
        <title>Genome assembly of Anisodus tanguticus.</title>
        <authorList>
            <person name="Wang Y.-J."/>
        </authorList>
    </citation>
    <scope>NUCLEOTIDE SEQUENCE</scope>
    <source>
        <strain evidence="1">KB-2021</strain>
        <tissue evidence="1">Leaf</tissue>
    </source>
</reference>
<evidence type="ECO:0000313" key="2">
    <source>
        <dbReference type="Proteomes" id="UP001291623"/>
    </source>
</evidence>
<proteinExistence type="predicted"/>
<evidence type="ECO:0000313" key="1">
    <source>
        <dbReference type="EMBL" id="KAK4379934.1"/>
    </source>
</evidence>
<protein>
    <submittedName>
        <fullName evidence="1">Uncharacterized protein</fullName>
    </submittedName>
</protein>
<name>A0AAE1SZZ1_9SOLA</name>
<dbReference type="Proteomes" id="UP001291623">
    <property type="component" value="Unassembled WGS sequence"/>
</dbReference>
<dbReference type="AlphaFoldDB" id="A0AAE1SZZ1"/>
<accession>A0AAE1SZZ1</accession>
<dbReference type="GO" id="GO:0030490">
    <property type="term" value="P:maturation of SSU-rRNA"/>
    <property type="evidence" value="ECO:0007669"/>
    <property type="project" value="TreeGrafter"/>
</dbReference>
<dbReference type="InterPro" id="IPR039907">
    <property type="entry name" value="NOB1"/>
</dbReference>
<dbReference type="PANTHER" id="PTHR12814">
    <property type="entry name" value="RNA-BINDING PROTEIN NOB1"/>
    <property type="match status" value="1"/>
</dbReference>
<comment type="caution">
    <text evidence="1">The sequence shown here is derived from an EMBL/GenBank/DDBJ whole genome shotgun (WGS) entry which is preliminary data.</text>
</comment>
<gene>
    <name evidence="1" type="ORF">RND71_001796</name>
</gene>